<dbReference type="PANTHER" id="PTHR12356:SF22">
    <property type="entry name" value="PROTEIN BOBBER 2-LIKE"/>
    <property type="match status" value="1"/>
</dbReference>
<dbReference type="STRING" id="4097.A0A1S3ZUT2"/>
<comment type="function">
    <text evidence="3">Small heat shock protein required for the establishment of auxin gradients and for patterning of the apical domain of the embryo. Involved in the specification of the cotyledon primordia. Also required for normal inflorescence and floral meristem function, normal developmental patterning and thermotolerance. Acts as a molecular chaperone.</text>
</comment>
<dbReference type="OrthoDB" id="416217at2759"/>
<dbReference type="GO" id="GO:0006457">
    <property type="term" value="P:protein folding"/>
    <property type="evidence" value="ECO:0000318"/>
    <property type="project" value="GO_Central"/>
</dbReference>
<dbReference type="OMA" id="YWQIEDK"/>
<feature type="region of interest" description="Disordered" evidence="4">
    <location>
        <begin position="1"/>
        <end position="70"/>
    </location>
</feature>
<dbReference type="Gene3D" id="2.60.40.790">
    <property type="match status" value="1"/>
</dbReference>
<dbReference type="SUPFAM" id="SSF49764">
    <property type="entry name" value="HSP20-like chaperones"/>
    <property type="match status" value="1"/>
</dbReference>
<dbReference type="Pfam" id="PF04969">
    <property type="entry name" value="CS"/>
    <property type="match status" value="1"/>
</dbReference>
<evidence type="ECO:0000313" key="6">
    <source>
        <dbReference type="RefSeq" id="XP_016468156.1"/>
    </source>
</evidence>
<dbReference type="RefSeq" id="XP_016468156.1">
    <property type="nucleotide sequence ID" value="XM_016612670.1"/>
</dbReference>
<dbReference type="GO" id="GO:0051082">
    <property type="term" value="F:unfolded protein binding"/>
    <property type="evidence" value="ECO:0000318"/>
    <property type="project" value="GO_Central"/>
</dbReference>
<accession>A0A1S3ZUT2</accession>
<proteinExistence type="predicted"/>
<evidence type="ECO:0000256" key="2">
    <source>
        <dbReference type="ARBA" id="ARBA00022490"/>
    </source>
</evidence>
<organism evidence="6">
    <name type="scientific">Nicotiana tabacum</name>
    <name type="common">Common tobacco</name>
    <dbReference type="NCBI Taxonomy" id="4097"/>
    <lineage>
        <taxon>Eukaryota</taxon>
        <taxon>Viridiplantae</taxon>
        <taxon>Streptophyta</taxon>
        <taxon>Embryophyta</taxon>
        <taxon>Tracheophyta</taxon>
        <taxon>Spermatophyta</taxon>
        <taxon>Magnoliopsida</taxon>
        <taxon>eudicotyledons</taxon>
        <taxon>Gunneridae</taxon>
        <taxon>Pentapetalae</taxon>
        <taxon>asterids</taxon>
        <taxon>lamiids</taxon>
        <taxon>Solanales</taxon>
        <taxon>Solanaceae</taxon>
        <taxon>Nicotianoideae</taxon>
        <taxon>Nicotianeae</taxon>
        <taxon>Nicotiana</taxon>
    </lineage>
</organism>
<feature type="compositionally biased region" description="Basic and acidic residues" evidence="4">
    <location>
        <begin position="18"/>
        <end position="58"/>
    </location>
</feature>
<name>A0A1S3ZUT2_TOBAC</name>
<reference evidence="6" key="1">
    <citation type="submission" date="2025-08" db="UniProtKB">
        <authorList>
            <consortium name="RefSeq"/>
        </authorList>
    </citation>
    <scope>IDENTIFICATION</scope>
</reference>
<evidence type="ECO:0000256" key="1">
    <source>
        <dbReference type="ARBA" id="ARBA00004463"/>
    </source>
</evidence>
<protein>
    <submittedName>
        <fullName evidence="6">Protein BOBBER 2-like</fullName>
    </submittedName>
</protein>
<dbReference type="InterPro" id="IPR008978">
    <property type="entry name" value="HSP20-like_chaperone"/>
</dbReference>
<dbReference type="FunFam" id="2.60.40.790:FF:000001">
    <property type="entry name" value="Nuclear migration protein nudC"/>
    <property type="match status" value="1"/>
</dbReference>
<dbReference type="InterPro" id="IPR037898">
    <property type="entry name" value="NudC_fam"/>
</dbReference>
<keyword evidence="2" id="KW-0963">Cytoplasm</keyword>
<sequence length="240" mass="27286">MAILSDYTEENQEQPMKSIEKEQEKSSSSAPKEEENSSSPPKEEENSSSSPKEEENKKLKPNKSNGLDMENYSWGQSLQEVTINVPVPPGTKSRFLIVEIKNNSLKVGLKGQPLIIDGEYFKSVKADECYWSLEDQKEISILLTKQNKSDWWKSLFKGGPEIDTQKVEPEPSKLSDLDTETRAAVEKMMFDQRQKQMGLPTSEEITNKDMLKKFMEQNPDMAKNFANAKMMPNSKMMGMG</sequence>
<dbReference type="GO" id="GO:0006950">
    <property type="term" value="P:response to stress"/>
    <property type="evidence" value="ECO:0007669"/>
    <property type="project" value="UniProtKB-ARBA"/>
</dbReference>
<comment type="subcellular location">
    <subcellularLocation>
        <location evidence="1">Cytoplasmic granule</location>
    </subcellularLocation>
</comment>
<dbReference type="GO" id="GO:0005737">
    <property type="term" value="C:cytoplasm"/>
    <property type="evidence" value="ECO:0000318"/>
    <property type="project" value="GO_Central"/>
</dbReference>
<dbReference type="CDD" id="cd06467">
    <property type="entry name" value="p23_NUDC_like"/>
    <property type="match status" value="1"/>
</dbReference>
<dbReference type="PaxDb" id="4097-A0A1S3ZUT2"/>
<dbReference type="SMR" id="A0A1S3ZUT2"/>
<feature type="domain" description="CS" evidence="5">
    <location>
        <begin position="67"/>
        <end position="156"/>
    </location>
</feature>
<dbReference type="KEGG" id="nta:107790710"/>
<dbReference type="PANTHER" id="PTHR12356">
    <property type="entry name" value="NUCLEAR MOVEMENT PROTEIN NUDC"/>
    <property type="match status" value="1"/>
</dbReference>
<evidence type="ECO:0000259" key="5">
    <source>
        <dbReference type="PROSITE" id="PS51203"/>
    </source>
</evidence>
<dbReference type="AlphaFoldDB" id="A0A1S3ZUT2"/>
<evidence type="ECO:0000256" key="3">
    <source>
        <dbReference type="ARBA" id="ARBA00053226"/>
    </source>
</evidence>
<dbReference type="InterPro" id="IPR007052">
    <property type="entry name" value="CS_dom"/>
</dbReference>
<gene>
    <name evidence="6" type="primary">LOC107790710</name>
</gene>
<dbReference type="PROSITE" id="PS51203">
    <property type="entry name" value="CS"/>
    <property type="match status" value="1"/>
</dbReference>
<evidence type="ECO:0000256" key="4">
    <source>
        <dbReference type="SAM" id="MobiDB-lite"/>
    </source>
</evidence>